<feature type="coiled-coil region" evidence="1">
    <location>
        <begin position="171"/>
        <end position="198"/>
    </location>
</feature>
<dbReference type="KEGG" id="kan:IMCC3317_23880"/>
<dbReference type="Gene3D" id="1.25.40.10">
    <property type="entry name" value="Tetratricopeptide repeat domain"/>
    <property type="match status" value="1"/>
</dbReference>
<evidence type="ECO:0000256" key="2">
    <source>
        <dbReference type="SAM" id="SignalP"/>
    </source>
</evidence>
<protein>
    <submittedName>
        <fullName evidence="3">Photosystem I assembly protein Ycf3</fullName>
    </submittedName>
</protein>
<dbReference type="SUPFAM" id="SSF48452">
    <property type="entry name" value="TPR-like"/>
    <property type="match status" value="1"/>
</dbReference>
<name>A0A7L4ZKM5_9FLAO</name>
<keyword evidence="4" id="KW-1185">Reference proteome</keyword>
<gene>
    <name evidence="3" type="primary">ycf3_3</name>
    <name evidence="3" type="ORF">IMCC3317_23880</name>
</gene>
<dbReference type="InterPro" id="IPR011990">
    <property type="entry name" value="TPR-like_helical_dom_sf"/>
</dbReference>
<evidence type="ECO:0000313" key="4">
    <source>
        <dbReference type="Proteomes" id="UP000464657"/>
    </source>
</evidence>
<keyword evidence="1" id="KW-0175">Coiled coil</keyword>
<dbReference type="EMBL" id="CP019288">
    <property type="protein sequence ID" value="QHI37017.1"/>
    <property type="molecule type" value="Genomic_DNA"/>
</dbReference>
<reference evidence="3 4" key="1">
    <citation type="journal article" date="2013" name="Int. J. Syst. Evol. Microbiol.">
        <title>Kordia antarctica sp. nov., isolated from Antarctic seawater.</title>
        <authorList>
            <person name="Baek K."/>
            <person name="Choi A."/>
            <person name="Kang I."/>
            <person name="Lee K."/>
            <person name="Cho J.C."/>
        </authorList>
    </citation>
    <scope>NUCLEOTIDE SEQUENCE [LARGE SCALE GENOMIC DNA]</scope>
    <source>
        <strain evidence="3 4">IMCC3317</strain>
    </source>
</reference>
<evidence type="ECO:0000256" key="1">
    <source>
        <dbReference type="SAM" id="Coils"/>
    </source>
</evidence>
<evidence type="ECO:0000313" key="3">
    <source>
        <dbReference type="EMBL" id="QHI37017.1"/>
    </source>
</evidence>
<dbReference type="RefSeq" id="WP_160129674.1">
    <property type="nucleotide sequence ID" value="NZ_CP019288.1"/>
</dbReference>
<feature type="chain" id="PRO_5029872833" evidence="2">
    <location>
        <begin position="24"/>
        <end position="460"/>
    </location>
</feature>
<organism evidence="3 4">
    <name type="scientific">Kordia antarctica</name>
    <dbReference type="NCBI Taxonomy" id="1218801"/>
    <lineage>
        <taxon>Bacteria</taxon>
        <taxon>Pseudomonadati</taxon>
        <taxon>Bacteroidota</taxon>
        <taxon>Flavobacteriia</taxon>
        <taxon>Flavobacteriales</taxon>
        <taxon>Flavobacteriaceae</taxon>
        <taxon>Kordia</taxon>
    </lineage>
</organism>
<sequence length="460" mass="51656">MKNTITLFIAGLFAMTSFTTLNAQDCQTKLSLFAENVKAKNYKDAAPQLAELRKNCPTINSAIYAYGERIYKDNIKNATTEAAKKAEAQELIQLYKDRLANVPDKTKDGDILSDIGNLMIEYKIGSEKEQYDVFDKAFKTDLVNFNNPKSLYLYFELYYNMYKSGNKGIQLENLIEKYEELTEKFESESERLAITKNEIIKKIDAGEELSSKEKRSERIADTNINAIAIFSGNMESLIERESTCETLIPLFRKNFDQNRNNSLWLKRAAGRLDSKGCDEDPLFVELVEAVDALEPSANSKRYLSGIYAKKGNTAKADEYLKLSLSMETDPIRKGKLLYKIADKAKKSGQKSKARQYYLEAVQNNPSLGSAYLKIAQLYASSVNQCGNDEFTKRAGYWKAAEMARKAGQVDPSLSSIANRTVSSYMQSAPSKSQIFTKGYKGGESIPLNCWIGGSVRVPSL</sequence>
<accession>A0A7L4ZKM5</accession>
<dbReference type="AlphaFoldDB" id="A0A7L4ZKM5"/>
<proteinExistence type="predicted"/>
<dbReference type="OrthoDB" id="1522899at2"/>
<keyword evidence="2" id="KW-0732">Signal</keyword>
<feature type="signal peptide" evidence="2">
    <location>
        <begin position="1"/>
        <end position="23"/>
    </location>
</feature>
<dbReference type="Proteomes" id="UP000464657">
    <property type="component" value="Chromosome"/>
</dbReference>